<comment type="catalytic activity">
    <reaction evidence="3">
        <text>guanosine + phosphate = alpha-D-ribose 1-phosphate + guanine</text>
        <dbReference type="Rhea" id="RHEA:13233"/>
        <dbReference type="ChEBI" id="CHEBI:16235"/>
        <dbReference type="ChEBI" id="CHEBI:16750"/>
        <dbReference type="ChEBI" id="CHEBI:43474"/>
        <dbReference type="ChEBI" id="CHEBI:57720"/>
        <dbReference type="EC" id="2.4.2.1"/>
    </reaction>
</comment>
<comment type="catalytic activity">
    <reaction evidence="3">
        <text>adenosine + phosphate = alpha-D-ribose 1-phosphate + adenine</text>
        <dbReference type="Rhea" id="RHEA:27642"/>
        <dbReference type="ChEBI" id="CHEBI:16335"/>
        <dbReference type="ChEBI" id="CHEBI:16708"/>
        <dbReference type="ChEBI" id="CHEBI:43474"/>
        <dbReference type="ChEBI" id="CHEBI:57720"/>
        <dbReference type="EC" id="2.4.2.1"/>
    </reaction>
</comment>
<evidence type="ECO:0000313" key="5">
    <source>
        <dbReference type="Proteomes" id="UP000199771"/>
    </source>
</evidence>
<dbReference type="EC" id="2.4.2.2" evidence="3"/>
<keyword evidence="2 3" id="KW-0808">Transferase</keyword>
<dbReference type="HAMAP" id="MF_01537">
    <property type="entry name" value="Nucleos_phosphorylase_PpnP"/>
    <property type="match status" value="1"/>
</dbReference>
<dbReference type="InterPro" id="IPR014710">
    <property type="entry name" value="RmlC-like_jellyroll"/>
</dbReference>
<evidence type="ECO:0000256" key="1">
    <source>
        <dbReference type="ARBA" id="ARBA00022676"/>
    </source>
</evidence>
<protein>
    <recommendedName>
        <fullName evidence="3">Pyrimidine/purine nucleoside phosphorylase</fullName>
        <ecNumber evidence="3">2.4.2.1</ecNumber>
        <ecNumber evidence="3">2.4.2.2</ecNumber>
    </recommendedName>
    <alternativeName>
        <fullName evidence="3">Adenosine phosphorylase</fullName>
    </alternativeName>
    <alternativeName>
        <fullName evidence="3">Cytidine phosphorylase</fullName>
    </alternativeName>
    <alternativeName>
        <fullName evidence="3">Guanosine phosphorylase</fullName>
    </alternativeName>
    <alternativeName>
        <fullName evidence="3">Inosine phosphorylase</fullName>
    </alternativeName>
    <alternativeName>
        <fullName evidence="3">Thymidine phosphorylase</fullName>
    </alternativeName>
    <alternativeName>
        <fullName evidence="3">Uridine phosphorylase</fullName>
    </alternativeName>
    <alternativeName>
        <fullName evidence="3">Xanthosine phosphorylase</fullName>
    </alternativeName>
</protein>
<evidence type="ECO:0000256" key="3">
    <source>
        <dbReference type="HAMAP-Rule" id="MF_01537"/>
    </source>
</evidence>
<comment type="similarity">
    <text evidence="3">Belongs to the nucleoside phosphorylase PpnP family.</text>
</comment>
<comment type="function">
    <text evidence="3">Catalyzes the phosphorolysis of diverse nucleosides, yielding D-ribose 1-phosphate and the respective free bases. Can use uridine, adenosine, guanosine, cytidine, thymidine, inosine and xanthosine as substrates. Also catalyzes the reverse reactions.</text>
</comment>
<dbReference type="GO" id="GO:0004731">
    <property type="term" value="F:purine-nucleoside phosphorylase activity"/>
    <property type="evidence" value="ECO:0007669"/>
    <property type="project" value="UniProtKB-UniRule"/>
</dbReference>
<dbReference type="GO" id="GO:0004850">
    <property type="term" value="F:uridine phosphorylase activity"/>
    <property type="evidence" value="ECO:0007669"/>
    <property type="project" value="RHEA"/>
</dbReference>
<dbReference type="CDD" id="cd20296">
    <property type="entry name" value="cupin_PpnP-like"/>
    <property type="match status" value="1"/>
</dbReference>
<comment type="catalytic activity">
    <reaction evidence="3">
        <text>thymidine + phosphate = 2-deoxy-alpha-D-ribose 1-phosphate + thymine</text>
        <dbReference type="Rhea" id="RHEA:16037"/>
        <dbReference type="ChEBI" id="CHEBI:17748"/>
        <dbReference type="ChEBI" id="CHEBI:17821"/>
        <dbReference type="ChEBI" id="CHEBI:43474"/>
        <dbReference type="ChEBI" id="CHEBI:57259"/>
        <dbReference type="EC" id="2.4.2.2"/>
    </reaction>
</comment>
<gene>
    <name evidence="3" type="primary">ppnP</name>
    <name evidence="4" type="ORF">SAMN04488120_101226</name>
</gene>
<name>A0A1I2H808_9GAMM</name>
<keyword evidence="5" id="KW-1185">Reference proteome</keyword>
<comment type="catalytic activity">
    <reaction evidence="3">
        <text>xanthosine + phosphate = alpha-D-ribose 1-phosphate + xanthine</text>
        <dbReference type="Rhea" id="RHEA:27638"/>
        <dbReference type="ChEBI" id="CHEBI:17712"/>
        <dbReference type="ChEBI" id="CHEBI:18107"/>
        <dbReference type="ChEBI" id="CHEBI:43474"/>
        <dbReference type="ChEBI" id="CHEBI:57720"/>
        <dbReference type="EC" id="2.4.2.1"/>
    </reaction>
</comment>
<comment type="catalytic activity">
    <reaction evidence="3">
        <text>uridine + phosphate = alpha-D-ribose 1-phosphate + uracil</text>
        <dbReference type="Rhea" id="RHEA:24388"/>
        <dbReference type="ChEBI" id="CHEBI:16704"/>
        <dbReference type="ChEBI" id="CHEBI:17568"/>
        <dbReference type="ChEBI" id="CHEBI:43474"/>
        <dbReference type="ChEBI" id="CHEBI:57720"/>
        <dbReference type="EC" id="2.4.2.2"/>
    </reaction>
</comment>
<dbReference type="InterPro" id="IPR009664">
    <property type="entry name" value="Ppnp"/>
</dbReference>
<organism evidence="4 5">
    <name type="scientific">Fontimonas thermophila</name>
    <dbReference type="NCBI Taxonomy" id="1076937"/>
    <lineage>
        <taxon>Bacteria</taxon>
        <taxon>Pseudomonadati</taxon>
        <taxon>Pseudomonadota</taxon>
        <taxon>Gammaproteobacteria</taxon>
        <taxon>Nevskiales</taxon>
        <taxon>Nevskiaceae</taxon>
        <taxon>Fontimonas</taxon>
    </lineage>
</organism>
<comment type="catalytic activity">
    <reaction evidence="3">
        <text>inosine + phosphate = alpha-D-ribose 1-phosphate + hypoxanthine</text>
        <dbReference type="Rhea" id="RHEA:27646"/>
        <dbReference type="ChEBI" id="CHEBI:17368"/>
        <dbReference type="ChEBI" id="CHEBI:17596"/>
        <dbReference type="ChEBI" id="CHEBI:43474"/>
        <dbReference type="ChEBI" id="CHEBI:57720"/>
        <dbReference type="EC" id="2.4.2.1"/>
    </reaction>
</comment>
<dbReference type="AlphaFoldDB" id="A0A1I2H808"/>
<dbReference type="EMBL" id="FOOC01000001">
    <property type="protein sequence ID" value="SFF25812.1"/>
    <property type="molecule type" value="Genomic_DNA"/>
</dbReference>
<dbReference type="EC" id="2.4.2.1" evidence="3"/>
<dbReference type="OrthoDB" id="9793848at2"/>
<sequence>MRTPPPADGLQFDGVSVVKKANVYFDGKCVSHTVLFADGSRKSVGVMLPSTLRFTTAAPEVMELLAGRCRVRLPGAGAAQEYTGGQSFAVPADSAFEIEVLEPVHYVCHFG</sequence>
<reference evidence="4 5" key="1">
    <citation type="submission" date="2016-10" db="EMBL/GenBank/DDBJ databases">
        <authorList>
            <person name="de Groot N.N."/>
        </authorList>
    </citation>
    <scope>NUCLEOTIDE SEQUENCE [LARGE SCALE GENOMIC DNA]</scope>
    <source>
        <strain evidence="4 5">DSM 23609</strain>
    </source>
</reference>
<comment type="catalytic activity">
    <reaction evidence="3">
        <text>cytidine + phosphate = cytosine + alpha-D-ribose 1-phosphate</text>
        <dbReference type="Rhea" id="RHEA:52540"/>
        <dbReference type="ChEBI" id="CHEBI:16040"/>
        <dbReference type="ChEBI" id="CHEBI:17562"/>
        <dbReference type="ChEBI" id="CHEBI:43474"/>
        <dbReference type="ChEBI" id="CHEBI:57720"/>
        <dbReference type="EC" id="2.4.2.2"/>
    </reaction>
</comment>
<comment type="catalytic activity">
    <reaction evidence="3">
        <text>a purine D-ribonucleoside + phosphate = a purine nucleobase + alpha-D-ribose 1-phosphate</text>
        <dbReference type="Rhea" id="RHEA:19805"/>
        <dbReference type="ChEBI" id="CHEBI:26386"/>
        <dbReference type="ChEBI" id="CHEBI:43474"/>
        <dbReference type="ChEBI" id="CHEBI:57720"/>
        <dbReference type="ChEBI" id="CHEBI:142355"/>
        <dbReference type="EC" id="2.4.2.1"/>
    </reaction>
</comment>
<dbReference type="PANTHER" id="PTHR36540">
    <property type="entry name" value="PYRIMIDINE/PURINE NUCLEOSIDE PHOSPHORYLASE"/>
    <property type="match status" value="1"/>
</dbReference>
<dbReference type="GO" id="GO:0009032">
    <property type="term" value="F:thymidine phosphorylase activity"/>
    <property type="evidence" value="ECO:0007669"/>
    <property type="project" value="RHEA"/>
</dbReference>
<dbReference type="GO" id="GO:0047975">
    <property type="term" value="F:guanosine phosphorylase activity"/>
    <property type="evidence" value="ECO:0007669"/>
    <property type="project" value="RHEA"/>
</dbReference>
<dbReference type="GO" id="GO:0005829">
    <property type="term" value="C:cytosol"/>
    <property type="evidence" value="ECO:0007669"/>
    <property type="project" value="TreeGrafter"/>
</dbReference>
<dbReference type="SUPFAM" id="SSF51182">
    <property type="entry name" value="RmlC-like cupins"/>
    <property type="match status" value="1"/>
</dbReference>
<keyword evidence="1 3" id="KW-0328">Glycosyltransferase</keyword>
<dbReference type="Pfam" id="PF06865">
    <property type="entry name" value="Ppnp"/>
    <property type="match status" value="1"/>
</dbReference>
<accession>A0A1I2H808</accession>
<evidence type="ECO:0000313" key="4">
    <source>
        <dbReference type="EMBL" id="SFF25812.1"/>
    </source>
</evidence>
<dbReference type="RefSeq" id="WP_091530347.1">
    <property type="nucleotide sequence ID" value="NZ_FOOC01000001.1"/>
</dbReference>
<dbReference type="Gene3D" id="2.60.120.10">
    <property type="entry name" value="Jelly Rolls"/>
    <property type="match status" value="1"/>
</dbReference>
<proteinExistence type="inferred from homology"/>
<dbReference type="Proteomes" id="UP000199771">
    <property type="component" value="Unassembled WGS sequence"/>
</dbReference>
<dbReference type="InterPro" id="IPR011051">
    <property type="entry name" value="RmlC_Cupin_sf"/>
</dbReference>
<evidence type="ECO:0000256" key="2">
    <source>
        <dbReference type="ARBA" id="ARBA00022679"/>
    </source>
</evidence>
<dbReference type="PANTHER" id="PTHR36540:SF1">
    <property type="entry name" value="PYRIMIDINE_PURINE NUCLEOSIDE PHOSPHORYLASE"/>
    <property type="match status" value="1"/>
</dbReference>